<feature type="domain" description="Fibronectin type-III" evidence="5">
    <location>
        <begin position="861"/>
        <end position="958"/>
    </location>
</feature>
<keyword evidence="1" id="KW-0732">Signal</keyword>
<feature type="region of interest" description="Disordered" evidence="2">
    <location>
        <begin position="686"/>
        <end position="745"/>
    </location>
</feature>
<dbReference type="GO" id="GO:0005178">
    <property type="term" value="F:integrin binding"/>
    <property type="evidence" value="ECO:0007669"/>
    <property type="project" value="TreeGrafter"/>
</dbReference>
<feature type="compositionally biased region" description="Polar residues" evidence="2">
    <location>
        <begin position="1"/>
        <end position="18"/>
    </location>
</feature>
<dbReference type="SMART" id="SM00214">
    <property type="entry name" value="VWC"/>
    <property type="match status" value="3"/>
</dbReference>
<feature type="domain" description="VWFC" evidence="4">
    <location>
        <begin position="314"/>
        <end position="389"/>
    </location>
</feature>
<keyword evidence="3" id="KW-1133">Transmembrane helix</keyword>
<evidence type="ECO:0000256" key="3">
    <source>
        <dbReference type="SAM" id="Phobius"/>
    </source>
</evidence>
<evidence type="ECO:0000313" key="7">
    <source>
        <dbReference type="Proteomes" id="UP001233999"/>
    </source>
</evidence>
<evidence type="ECO:0000259" key="4">
    <source>
        <dbReference type="PROSITE" id="PS50184"/>
    </source>
</evidence>
<evidence type="ECO:0000313" key="6">
    <source>
        <dbReference type="EMBL" id="KAJ9589736.1"/>
    </source>
</evidence>
<dbReference type="PROSITE" id="PS50184">
    <property type="entry name" value="VWFC_2"/>
    <property type="match status" value="1"/>
</dbReference>
<feature type="domain" description="Fibronectin type-III" evidence="5">
    <location>
        <begin position="741"/>
        <end position="848"/>
    </location>
</feature>
<feature type="compositionally biased region" description="Basic and acidic residues" evidence="2">
    <location>
        <begin position="594"/>
        <end position="605"/>
    </location>
</feature>
<feature type="compositionally biased region" description="Basic and acidic residues" evidence="2">
    <location>
        <begin position="526"/>
        <end position="559"/>
    </location>
</feature>
<comment type="caution">
    <text evidence="6">The sequence shown here is derived from an EMBL/GenBank/DDBJ whole genome shotgun (WGS) entry which is preliminary data.</text>
</comment>
<dbReference type="SMART" id="SM00060">
    <property type="entry name" value="FN3"/>
    <property type="match status" value="4"/>
</dbReference>
<feature type="domain" description="Fibronectin type-III" evidence="5">
    <location>
        <begin position="962"/>
        <end position="1060"/>
    </location>
</feature>
<dbReference type="GO" id="GO:0007155">
    <property type="term" value="P:cell adhesion"/>
    <property type="evidence" value="ECO:0007669"/>
    <property type="project" value="TreeGrafter"/>
</dbReference>
<dbReference type="AlphaFoldDB" id="A0AAD8EGX2"/>
<protein>
    <recommendedName>
        <fullName evidence="8">Epidermal cell surface receptor</fullName>
    </recommendedName>
</protein>
<feature type="region of interest" description="Disordered" evidence="2">
    <location>
        <begin position="479"/>
        <end position="559"/>
    </location>
</feature>
<dbReference type="Pfam" id="PF00041">
    <property type="entry name" value="fn3"/>
    <property type="match status" value="1"/>
</dbReference>
<dbReference type="PANTHER" id="PTHR11348:SF34">
    <property type="entry name" value="EPIDERMAL CELL SURFACE RECEPTOR-RELATED"/>
    <property type="match status" value="1"/>
</dbReference>
<evidence type="ECO:0000256" key="2">
    <source>
        <dbReference type="SAM" id="MobiDB-lite"/>
    </source>
</evidence>
<feature type="non-terminal residue" evidence="6">
    <location>
        <position position="1159"/>
    </location>
</feature>
<dbReference type="Proteomes" id="UP001233999">
    <property type="component" value="Unassembled WGS sequence"/>
</dbReference>
<dbReference type="Gene3D" id="2.60.40.10">
    <property type="entry name" value="Immunoglobulins"/>
    <property type="match status" value="3"/>
</dbReference>
<dbReference type="PANTHER" id="PTHR11348">
    <property type="entry name" value="CONNECTIVE TISSUE GROWTH FACTOR-RELATED"/>
    <property type="match status" value="1"/>
</dbReference>
<feature type="transmembrane region" description="Helical" evidence="3">
    <location>
        <begin position="1087"/>
        <end position="1112"/>
    </location>
</feature>
<dbReference type="InterPro" id="IPR001007">
    <property type="entry name" value="VWF_dom"/>
</dbReference>
<feature type="compositionally biased region" description="Polar residues" evidence="2">
    <location>
        <begin position="686"/>
        <end position="703"/>
    </location>
</feature>
<dbReference type="EMBL" id="JASPKZ010004914">
    <property type="protein sequence ID" value="KAJ9589736.1"/>
    <property type="molecule type" value="Genomic_DNA"/>
</dbReference>
<dbReference type="InterPro" id="IPR050941">
    <property type="entry name" value="CCN"/>
</dbReference>
<reference evidence="6" key="1">
    <citation type="journal article" date="2023" name="IScience">
        <title>Live-bearing cockroach genome reveals convergent evolutionary mechanisms linked to viviparity in insects and beyond.</title>
        <authorList>
            <person name="Fouks B."/>
            <person name="Harrison M.C."/>
            <person name="Mikhailova A.A."/>
            <person name="Marchal E."/>
            <person name="English S."/>
            <person name="Carruthers M."/>
            <person name="Jennings E.C."/>
            <person name="Chiamaka E.L."/>
            <person name="Frigard R.A."/>
            <person name="Pippel M."/>
            <person name="Attardo G.M."/>
            <person name="Benoit J.B."/>
            <person name="Bornberg-Bauer E."/>
            <person name="Tobe S.S."/>
        </authorList>
    </citation>
    <scope>NUCLEOTIDE SEQUENCE</scope>
    <source>
        <strain evidence="6">Stay&amp;Tobe</strain>
    </source>
</reference>
<name>A0AAD8EGX2_DIPPU</name>
<organism evidence="6 7">
    <name type="scientific">Diploptera punctata</name>
    <name type="common">Pacific beetle cockroach</name>
    <dbReference type="NCBI Taxonomy" id="6984"/>
    <lineage>
        <taxon>Eukaryota</taxon>
        <taxon>Metazoa</taxon>
        <taxon>Ecdysozoa</taxon>
        <taxon>Arthropoda</taxon>
        <taxon>Hexapoda</taxon>
        <taxon>Insecta</taxon>
        <taxon>Pterygota</taxon>
        <taxon>Neoptera</taxon>
        <taxon>Polyneoptera</taxon>
        <taxon>Dictyoptera</taxon>
        <taxon>Blattodea</taxon>
        <taxon>Blaberoidea</taxon>
        <taxon>Blaberidae</taxon>
        <taxon>Diplopterinae</taxon>
        <taxon>Diploptera</taxon>
    </lineage>
</organism>
<sequence length="1159" mass="128957">MNFETQENKQSVTQSSTPAEKGSLQDLSLDDIDETSVLPTPMQEEKVNSTAVSNSTAEQAIPLSITSNTSNLMMVNGSSCVQGQTFERGCSEKCECGPDGKAVCRPRCTIPFFRRGARINDPACIEKPSEDDPCCSLMVCTQDTETEPLEGCTFKNQSYQRGETINDGCLAVCTCGEAGQISCKPRCPPVVKQFFNRSLRVELSDPTDSLLQGGICVTSHWGDHDVSKTGVEESTPAPNLQLLILEIVNKTSVRLGLTGEPQIHHDNITKSEGLVVMGLEPGHTYYLRVKSGNMMSNAVQVSLPAAESPQNDAGGCMYKGHHYMPKEEFHDGCEAYCACTDSGVQCATIECPTEFGLDVLDPNCVDWETHPPDFKPSPPNCCPEQVRCRNNGSCIYEGAMFNNWAEIPLKLTGCAKRCYCEFGNVSCQSTCPPVTAAPPSDMQCGSQQPILSHLPGDECCLFWMCPQTAGNNVTMMHDRPTEQRQSENSTTNSAVRPTDIPRKPHTFLPLNPDYVPPQLVPLLDPLKPDEANYTKSTKNEYPAKQKNQKDETKKSQMQDEDHYIHEMTTKPDNHTHTPDIYVTTHQSFPIPFNKSHDDSLPEAEHQPYNVKPPFLPEYEDEPIDKHTSPDYFANPNERPGPGTGPEEVYHIQAVPSPPGSQHQRPSVQHLDASDPHLDQILKHLQNQGPPHHQQSQQNAIQSRPDNRPVHEEIPEDYPIPPHPGRLPPHTKNSKGRQNQSQPDEITVNVLEPVDENTVKLIFSVPPVLVGLHGRVELRYTSDKQNNEPSTWNQQVFAPQGDLIATPQLEFELGELQPDTLYKIKINVILRDLHNSPSSKILKVRTPPAALPTTTLPPQIPVDVDLRVVEVNSTWAKLTWRKFNEFELQFVDGVQIRYKEREGKVYAATPLIHRAVTSYTLEDLRPHTEYEVGIFFIPFPGQTTELIAERITHLTTAHVHDLYNFNVTLDVQHIKSTSVELSWSGVPYPEDKYVNIFRAIYQSDAGKEDFSTFKVAKRDSQARTIVQDLKPGTRYRLWLEVYLTNGKIKKSNVQDFMTKPGAVPSIGATQQGKLKGEGPEPLVESADYYGPLVAVAIIAALAIVAALILLLILMRKHGTNKAAISATRKTQSAYDNPSYKVEIQQETMDVPTRRSDCGTG</sequence>
<evidence type="ECO:0000259" key="5">
    <source>
        <dbReference type="PROSITE" id="PS50853"/>
    </source>
</evidence>
<keyword evidence="3" id="KW-0812">Transmembrane</keyword>
<dbReference type="GO" id="GO:0005615">
    <property type="term" value="C:extracellular space"/>
    <property type="evidence" value="ECO:0007669"/>
    <property type="project" value="TreeGrafter"/>
</dbReference>
<accession>A0AAD8EGX2</accession>
<reference evidence="6" key="2">
    <citation type="submission" date="2023-05" db="EMBL/GenBank/DDBJ databases">
        <authorList>
            <person name="Fouks B."/>
        </authorList>
    </citation>
    <scope>NUCLEOTIDE SEQUENCE</scope>
    <source>
        <strain evidence="6">Stay&amp;Tobe</strain>
        <tissue evidence="6">Testes</tissue>
    </source>
</reference>
<dbReference type="InterPro" id="IPR003961">
    <property type="entry name" value="FN3_dom"/>
</dbReference>
<proteinExistence type="predicted"/>
<evidence type="ECO:0000256" key="1">
    <source>
        <dbReference type="ARBA" id="ARBA00022729"/>
    </source>
</evidence>
<keyword evidence="7" id="KW-1185">Reference proteome</keyword>
<dbReference type="SUPFAM" id="SSF49265">
    <property type="entry name" value="Fibronectin type III"/>
    <property type="match status" value="2"/>
</dbReference>
<feature type="compositionally biased region" description="Pro residues" evidence="2">
    <location>
        <begin position="717"/>
        <end position="726"/>
    </location>
</feature>
<dbReference type="PROSITE" id="PS50853">
    <property type="entry name" value="FN3"/>
    <property type="match status" value="3"/>
</dbReference>
<feature type="compositionally biased region" description="Polar residues" evidence="2">
    <location>
        <begin position="486"/>
        <end position="495"/>
    </location>
</feature>
<feature type="region of interest" description="Disordered" evidence="2">
    <location>
        <begin position="588"/>
        <end position="669"/>
    </location>
</feature>
<dbReference type="InterPro" id="IPR013783">
    <property type="entry name" value="Ig-like_fold"/>
</dbReference>
<keyword evidence="3" id="KW-0472">Membrane</keyword>
<dbReference type="GO" id="GO:0045597">
    <property type="term" value="P:positive regulation of cell differentiation"/>
    <property type="evidence" value="ECO:0007669"/>
    <property type="project" value="TreeGrafter"/>
</dbReference>
<dbReference type="CDD" id="cd00063">
    <property type="entry name" value="FN3"/>
    <property type="match status" value="2"/>
</dbReference>
<evidence type="ECO:0008006" key="8">
    <source>
        <dbReference type="Google" id="ProtNLM"/>
    </source>
</evidence>
<gene>
    <name evidence="6" type="ORF">L9F63_017075</name>
</gene>
<dbReference type="InterPro" id="IPR036116">
    <property type="entry name" value="FN3_sf"/>
</dbReference>
<feature type="region of interest" description="Disordered" evidence="2">
    <location>
        <begin position="1"/>
        <end position="30"/>
    </location>
</feature>